<dbReference type="Pfam" id="PF01042">
    <property type="entry name" value="Ribonuc_L-PSP"/>
    <property type="match status" value="1"/>
</dbReference>
<dbReference type="InterPro" id="IPR035959">
    <property type="entry name" value="RutC-like_sf"/>
</dbReference>
<reference evidence="1 2" key="1">
    <citation type="journal article" date="2014" name="Int. J. Syst. Evol. Microbiol.">
        <title>Complete genome sequence of Corynebacterium casei LMG S-19264T (=DSM 44701T), isolated from a smear-ripened cheese.</title>
        <authorList>
            <consortium name="US DOE Joint Genome Institute (JGI-PGF)"/>
            <person name="Walter F."/>
            <person name="Albersmeier A."/>
            <person name="Kalinowski J."/>
            <person name="Ruckert C."/>
        </authorList>
    </citation>
    <scope>NUCLEOTIDE SEQUENCE [LARGE SCALE GENOMIC DNA]</scope>
    <source>
        <strain evidence="1 2">CGMCC 1.9161</strain>
    </source>
</reference>
<gene>
    <name evidence="1" type="ORF">GCM10011322_43580</name>
</gene>
<dbReference type="PANTHER" id="PTHR43857:SF1">
    <property type="entry name" value="YJGH FAMILY PROTEIN"/>
    <property type="match status" value="1"/>
</dbReference>
<dbReference type="Gene3D" id="3.30.1330.40">
    <property type="entry name" value="RutC-like"/>
    <property type="match status" value="1"/>
</dbReference>
<dbReference type="RefSeq" id="WP_188915392.1">
    <property type="nucleotide sequence ID" value="NZ_BMMF01000016.1"/>
</dbReference>
<dbReference type="InterPro" id="IPR006175">
    <property type="entry name" value="YjgF/YER057c/UK114"/>
</dbReference>
<dbReference type="CDD" id="cd00448">
    <property type="entry name" value="YjgF_YER057c_UK114_family"/>
    <property type="match status" value="1"/>
</dbReference>
<protein>
    <submittedName>
        <fullName evidence="1">Enamine deaminase RidA</fullName>
    </submittedName>
</protein>
<dbReference type="SUPFAM" id="SSF55298">
    <property type="entry name" value="YjgF-like"/>
    <property type="match status" value="1"/>
</dbReference>
<name>A0A917QI35_9HYPH</name>
<comment type="caution">
    <text evidence="1">The sequence shown here is derived from an EMBL/GenBank/DDBJ whole genome shotgun (WGS) entry which is preliminary data.</text>
</comment>
<dbReference type="PANTHER" id="PTHR43857">
    <property type="entry name" value="BLR7761 PROTEIN"/>
    <property type="match status" value="1"/>
</dbReference>
<dbReference type="EMBL" id="BMMF01000016">
    <property type="protein sequence ID" value="GGK51828.1"/>
    <property type="molecule type" value="Genomic_DNA"/>
</dbReference>
<evidence type="ECO:0000313" key="2">
    <source>
        <dbReference type="Proteomes" id="UP000600449"/>
    </source>
</evidence>
<proteinExistence type="predicted"/>
<evidence type="ECO:0000313" key="1">
    <source>
        <dbReference type="EMBL" id="GGK51828.1"/>
    </source>
</evidence>
<sequence length="133" mass="14225">MRRITPDTIRPPFANYAHAVEVPPGARLVFASGQLGIAKDEHVPEDAGAQADLCFSNIAAVLADAGMGPGDVVRINAFVSDRAHLKPYMEARDRWVPSPAPASTLMIVSGFAREVFKVEIEVVAAKVESGERA</sequence>
<dbReference type="Proteomes" id="UP000600449">
    <property type="component" value="Unassembled WGS sequence"/>
</dbReference>
<dbReference type="AlphaFoldDB" id="A0A917QI35"/>
<organism evidence="1 2">
    <name type="scientific">Salinarimonas ramus</name>
    <dbReference type="NCBI Taxonomy" id="690164"/>
    <lineage>
        <taxon>Bacteria</taxon>
        <taxon>Pseudomonadati</taxon>
        <taxon>Pseudomonadota</taxon>
        <taxon>Alphaproteobacteria</taxon>
        <taxon>Hyphomicrobiales</taxon>
        <taxon>Salinarimonadaceae</taxon>
        <taxon>Salinarimonas</taxon>
    </lineage>
</organism>
<accession>A0A917QI35</accession>
<keyword evidence="2" id="KW-1185">Reference proteome</keyword>